<gene>
    <name evidence="2" type="ORF">NT02SARS_1354</name>
</gene>
<dbReference type="Proteomes" id="UP000010116">
    <property type="component" value="Unassembled WGS sequence"/>
</dbReference>
<evidence type="ECO:0000313" key="3">
    <source>
        <dbReference type="Proteomes" id="UP000010116"/>
    </source>
</evidence>
<accession>J4V3G9</accession>
<keyword evidence="1" id="KW-0812">Transmembrane</keyword>
<evidence type="ECO:0000313" key="2">
    <source>
        <dbReference type="EMBL" id="EJP73082.1"/>
    </source>
</evidence>
<protein>
    <submittedName>
        <fullName evidence="2">Uncharacterized protein</fullName>
    </submittedName>
</protein>
<proteinExistence type="predicted"/>
<dbReference type="HOGENOM" id="CLU_109681_0_0_6"/>
<sequence>MKNKLFLTFILLTPILVITTSSLYFYFGYKPDATKNNGVFFNQYFSFENIKISNDASQLSFDDGKWVLAVYITEKTKADKSLYLMRQLNVALNRDIYRVKRLAFYSDVNLESDLNTIRNDYPRVDIFRDESGVLLNVLQKNSRIDLNETNPIFLIDPYGRAVMYFDQELDPKLILKDLKVLI</sequence>
<feature type="transmembrane region" description="Helical" evidence="1">
    <location>
        <begin position="6"/>
        <end position="27"/>
    </location>
</feature>
<reference evidence="2 3" key="1">
    <citation type="journal article" date="2012" name="ISME J.">
        <title>Genomic insights to SAR86, an abundant and uncultivated marine bacterial lineage.</title>
        <authorList>
            <person name="Dupont C.L."/>
            <person name="Rusch D.B."/>
            <person name="Yooseph S."/>
            <person name="Lombardo M.J."/>
            <person name="Richter R.A."/>
            <person name="Valas R."/>
            <person name="Novotny M."/>
            <person name="Yee-Greenbaum J."/>
            <person name="Selengut J.D."/>
            <person name="Haft D.H."/>
            <person name="Halpern A.L."/>
            <person name="Lasken R.S."/>
            <person name="Nealson K."/>
            <person name="Friedman R."/>
            <person name="Venter J.C."/>
        </authorList>
    </citation>
    <scope>NUCLEOTIDE SEQUENCE [LARGE SCALE GENOMIC DNA]</scope>
</reference>
<evidence type="ECO:0000256" key="1">
    <source>
        <dbReference type="SAM" id="Phobius"/>
    </source>
</evidence>
<dbReference type="EMBL" id="JH611183">
    <property type="protein sequence ID" value="EJP73082.1"/>
    <property type="molecule type" value="Genomic_DNA"/>
</dbReference>
<organism evidence="2 3">
    <name type="scientific">SAR86 cluster bacterium SAR86B</name>
    <dbReference type="NCBI Taxonomy" id="1123867"/>
    <lineage>
        <taxon>Bacteria</taxon>
        <taxon>Pseudomonadati</taxon>
        <taxon>Pseudomonadota</taxon>
        <taxon>Gammaproteobacteria</taxon>
        <taxon>SAR86 cluster</taxon>
    </lineage>
</organism>
<name>J4V3G9_9GAMM</name>
<keyword evidence="1" id="KW-0472">Membrane</keyword>
<dbReference type="AlphaFoldDB" id="J4V3G9"/>
<keyword evidence="1" id="KW-1133">Transmembrane helix</keyword>